<name>A0ABV9TLY5_9MICC</name>
<feature type="domain" description="N-acetyltransferase" evidence="3">
    <location>
        <begin position="25"/>
        <end position="185"/>
    </location>
</feature>
<dbReference type="RefSeq" id="WP_277551366.1">
    <property type="nucleotide sequence ID" value="NZ_JARAMH010000008.1"/>
</dbReference>
<keyword evidence="5" id="KW-1185">Reference proteome</keyword>
<proteinExistence type="predicted"/>
<keyword evidence="1 4" id="KW-0808">Transferase</keyword>
<sequence length="185" mass="19668">MTGPADAHGPHRDSIPAPRALAAAPRLRPVTAQDRALIEDFVLDDPAYTRTSFDQLPSIRDVDAILDGGPGNAGSGAHQVLGAFSEDGVLLGVAQAVHRWPSTVSCYLGLLQVRPAHRGRGLGATLLAATEDTARARGCRQMLLSVIARNHSGRAFWHHHGFLLLHPQAARAAAPLSPLLMHKSL</sequence>
<dbReference type="CDD" id="cd04301">
    <property type="entry name" value="NAT_SF"/>
    <property type="match status" value="1"/>
</dbReference>
<dbReference type="InterPro" id="IPR050832">
    <property type="entry name" value="Bact_Acetyltransf"/>
</dbReference>
<dbReference type="Proteomes" id="UP001595797">
    <property type="component" value="Unassembled WGS sequence"/>
</dbReference>
<dbReference type="InterPro" id="IPR016181">
    <property type="entry name" value="Acyl_CoA_acyltransferase"/>
</dbReference>
<dbReference type="GO" id="GO:0016746">
    <property type="term" value="F:acyltransferase activity"/>
    <property type="evidence" value="ECO:0007669"/>
    <property type="project" value="UniProtKB-KW"/>
</dbReference>
<organism evidence="4 5">
    <name type="scientific">Kocuria oceani</name>
    <dbReference type="NCBI Taxonomy" id="988827"/>
    <lineage>
        <taxon>Bacteria</taxon>
        <taxon>Bacillati</taxon>
        <taxon>Actinomycetota</taxon>
        <taxon>Actinomycetes</taxon>
        <taxon>Micrococcales</taxon>
        <taxon>Micrococcaceae</taxon>
        <taxon>Kocuria</taxon>
    </lineage>
</organism>
<dbReference type="EMBL" id="JBHSIW010000024">
    <property type="protein sequence ID" value="MFC4905022.1"/>
    <property type="molecule type" value="Genomic_DNA"/>
</dbReference>
<dbReference type="PANTHER" id="PTHR43877">
    <property type="entry name" value="AMINOALKYLPHOSPHONATE N-ACETYLTRANSFERASE-RELATED-RELATED"/>
    <property type="match status" value="1"/>
</dbReference>
<evidence type="ECO:0000256" key="1">
    <source>
        <dbReference type="ARBA" id="ARBA00022679"/>
    </source>
</evidence>
<evidence type="ECO:0000313" key="5">
    <source>
        <dbReference type="Proteomes" id="UP001595797"/>
    </source>
</evidence>
<dbReference type="SUPFAM" id="SSF55729">
    <property type="entry name" value="Acyl-CoA N-acyltransferases (Nat)"/>
    <property type="match status" value="1"/>
</dbReference>
<protein>
    <submittedName>
        <fullName evidence="4">GNAT family N-acetyltransferase</fullName>
        <ecNumber evidence="4">2.3.1.-</ecNumber>
    </submittedName>
</protein>
<dbReference type="PROSITE" id="PS51186">
    <property type="entry name" value="GNAT"/>
    <property type="match status" value="1"/>
</dbReference>
<accession>A0ABV9TLY5</accession>
<gene>
    <name evidence="4" type="ORF">ACFPCS_15740</name>
</gene>
<evidence type="ECO:0000313" key="4">
    <source>
        <dbReference type="EMBL" id="MFC4905022.1"/>
    </source>
</evidence>
<reference evidence="5" key="1">
    <citation type="journal article" date="2019" name="Int. J. Syst. Evol. Microbiol.">
        <title>The Global Catalogue of Microorganisms (GCM) 10K type strain sequencing project: providing services to taxonomists for standard genome sequencing and annotation.</title>
        <authorList>
            <consortium name="The Broad Institute Genomics Platform"/>
            <consortium name="The Broad Institute Genome Sequencing Center for Infectious Disease"/>
            <person name="Wu L."/>
            <person name="Ma J."/>
        </authorList>
    </citation>
    <scope>NUCLEOTIDE SEQUENCE [LARGE SCALE GENOMIC DNA]</scope>
    <source>
        <strain evidence="5">CGMCC 4.6946</strain>
    </source>
</reference>
<evidence type="ECO:0000259" key="3">
    <source>
        <dbReference type="PROSITE" id="PS51186"/>
    </source>
</evidence>
<dbReference type="Gene3D" id="3.40.630.30">
    <property type="match status" value="1"/>
</dbReference>
<comment type="caution">
    <text evidence="4">The sequence shown here is derived from an EMBL/GenBank/DDBJ whole genome shotgun (WGS) entry which is preliminary data.</text>
</comment>
<evidence type="ECO:0000256" key="2">
    <source>
        <dbReference type="ARBA" id="ARBA00023315"/>
    </source>
</evidence>
<keyword evidence="2 4" id="KW-0012">Acyltransferase</keyword>
<dbReference type="InterPro" id="IPR000182">
    <property type="entry name" value="GNAT_dom"/>
</dbReference>
<dbReference type="Pfam" id="PF00583">
    <property type="entry name" value="Acetyltransf_1"/>
    <property type="match status" value="1"/>
</dbReference>
<dbReference type="EC" id="2.3.1.-" evidence="4"/>